<gene>
    <name evidence="1" type="ORF">NITFAB_1543</name>
</gene>
<dbReference type="EMBL" id="LS423452">
    <property type="protein sequence ID" value="SPS05953.1"/>
    <property type="molecule type" value="Genomic_DNA"/>
</dbReference>
<organism evidence="1">
    <name type="scientific">Candidatus Nitrotoga fabula</name>
    <dbReference type="NCBI Taxonomy" id="2182327"/>
    <lineage>
        <taxon>Bacteria</taxon>
        <taxon>Pseudomonadati</taxon>
        <taxon>Pseudomonadota</taxon>
        <taxon>Betaproteobacteria</taxon>
        <taxon>Nitrosomonadales</taxon>
        <taxon>Gallionellaceae</taxon>
        <taxon>Candidatus Nitrotoga</taxon>
    </lineage>
</organism>
<name>A0A2X0QUT8_9PROT</name>
<dbReference type="AlphaFoldDB" id="A0A2X0QUT8"/>
<sequence length="56" mass="6024">MTTFAALDIGEQFFACVGWNGCPQLGCGVSKFGNGFGGHANYKENIAQSGCQFWAW</sequence>
<protein>
    <submittedName>
        <fullName evidence="1">Uncharacterized protein</fullName>
    </submittedName>
</protein>
<reference evidence="1" key="1">
    <citation type="submission" date="2018-05" db="EMBL/GenBank/DDBJ databases">
        <authorList>
            <person name="Lanie J.A."/>
            <person name="Ng W.-L."/>
            <person name="Kazmierczak K.M."/>
            <person name="Andrzejewski T.M."/>
            <person name="Davidsen T.M."/>
            <person name="Wayne K.J."/>
            <person name="Tettelin H."/>
            <person name="Glass J.I."/>
            <person name="Rusch D."/>
            <person name="Podicherti R."/>
            <person name="Tsui H.-C.T."/>
            <person name="Winkler M.E."/>
        </authorList>
    </citation>
    <scope>NUCLEOTIDE SEQUENCE</scope>
    <source>
        <strain evidence="1">KNB</strain>
    </source>
</reference>
<accession>A0A2X0QUT8</accession>
<evidence type="ECO:0000313" key="1">
    <source>
        <dbReference type="EMBL" id="SPS05953.1"/>
    </source>
</evidence>
<proteinExistence type="predicted"/>